<reference evidence="2 3" key="1">
    <citation type="submission" date="2009-02" db="EMBL/GenBank/DDBJ databases">
        <authorList>
            <person name="Fulton L."/>
            <person name="Clifton S."/>
            <person name="Fulton B."/>
            <person name="Xu J."/>
            <person name="Minx P."/>
            <person name="Pepin K.H."/>
            <person name="Johnson M."/>
            <person name="Bhonagiri V."/>
            <person name="Nash W.E."/>
            <person name="Mardis E.R."/>
            <person name="Wilson R.K."/>
        </authorList>
    </citation>
    <scope>NUCLEOTIDE SEQUENCE [LARGE SCALE GENOMIC DNA]</scope>
    <source>
        <strain evidence="2 3">ATCC 27758</strain>
    </source>
</reference>
<dbReference type="EMBL" id="ABVR01000042">
    <property type="protein sequence ID" value="EEG88922.1"/>
    <property type="molecule type" value="Genomic_DNA"/>
</dbReference>
<comment type="caution">
    <text evidence="2">The sequence shown here is derived from an EMBL/GenBank/DDBJ whole genome shotgun (WGS) entry which is preliminary data.</text>
</comment>
<name>C0BCX1_9FIRM</name>
<organism evidence="2 3">
    <name type="scientific">Coprococcus comes ATCC 27758</name>
    <dbReference type="NCBI Taxonomy" id="470146"/>
    <lineage>
        <taxon>Bacteria</taxon>
        <taxon>Bacillati</taxon>
        <taxon>Bacillota</taxon>
        <taxon>Clostridia</taxon>
        <taxon>Lachnospirales</taxon>
        <taxon>Lachnospiraceae</taxon>
        <taxon>Coprococcus</taxon>
    </lineage>
</organism>
<accession>C0BCX1</accession>
<feature type="region of interest" description="Disordered" evidence="1">
    <location>
        <begin position="87"/>
        <end position="107"/>
    </location>
</feature>
<gene>
    <name evidence="2" type="ORF">COPCOM_03012</name>
</gene>
<reference evidence="2 3" key="2">
    <citation type="submission" date="2009-03" db="EMBL/GenBank/DDBJ databases">
        <title>Draft genome sequence of Coprococcus comes (ATCC 27758).</title>
        <authorList>
            <person name="Sudarsanam P."/>
            <person name="Ley R."/>
            <person name="Guruge J."/>
            <person name="Turnbaugh P.J."/>
            <person name="Mahowald M."/>
            <person name="Liep D."/>
            <person name="Gordon J."/>
        </authorList>
    </citation>
    <scope>NUCLEOTIDE SEQUENCE [LARGE SCALE GENOMIC DNA]</scope>
    <source>
        <strain evidence="2 3">ATCC 27758</strain>
    </source>
</reference>
<evidence type="ECO:0000313" key="2">
    <source>
        <dbReference type="EMBL" id="EEG88922.1"/>
    </source>
</evidence>
<feature type="compositionally biased region" description="Basic and acidic residues" evidence="1">
    <location>
        <begin position="87"/>
        <end position="99"/>
    </location>
</feature>
<dbReference type="AlphaFoldDB" id="C0BCX1"/>
<protein>
    <submittedName>
        <fullName evidence="2">Uncharacterized protein</fullName>
    </submittedName>
</protein>
<dbReference type="HOGENOM" id="CLU_2205585_0_0_9"/>
<dbReference type="Proteomes" id="UP000003793">
    <property type="component" value="Unassembled WGS sequence"/>
</dbReference>
<sequence length="107" mass="11748">MLVLSYCGRRDQPVNQLKEDLIWIALGIPGMVLIGLVLHSLVHFETGVLVITSMILGTLLMVFCEALCKAAHDGELLSEMKKDATKSNFDLDGKGKLGEENEDDCDL</sequence>
<evidence type="ECO:0000313" key="3">
    <source>
        <dbReference type="Proteomes" id="UP000003793"/>
    </source>
</evidence>
<evidence type="ECO:0000256" key="1">
    <source>
        <dbReference type="SAM" id="MobiDB-lite"/>
    </source>
</evidence>
<proteinExistence type="predicted"/>